<dbReference type="InterPro" id="IPR036737">
    <property type="entry name" value="OmpA-like_sf"/>
</dbReference>
<evidence type="ECO:0000256" key="1">
    <source>
        <dbReference type="PROSITE-ProRule" id="PRU00473"/>
    </source>
</evidence>
<dbReference type="InterPro" id="IPR050330">
    <property type="entry name" value="Bact_OuterMem_StrucFunc"/>
</dbReference>
<dbReference type="PANTHER" id="PTHR30329">
    <property type="entry name" value="STATOR ELEMENT OF FLAGELLAR MOTOR COMPLEX"/>
    <property type="match status" value="1"/>
</dbReference>
<sequence length="436" mass="45834">MSLNVIDLIKGQLGPALVSQAASQFGESESAISKAIGGLLPAVVGGLANKSDNPAVLDAISGAASNGILSNLMGGSSNNSIISSLLSLIFGDKLSGIVNGIATYAGISNNSSNSLLNLVTGATIGSVGKYAADNNLDKNGISSLLSDQKGIISTLLPAGLSLASLNMGDWDWAKGYKFDNDKDTIKNTVSEEPKIDVTRSTAPNGTFPERNNNEGGGSIWKWLLPLLLLVAAAYFIWKQCDKKETTTTTTMKDSNTVSTDTINAAMTTDTAGMNSASAKVDENIDLNGVALKGYKGGMEDNMITFLKSGGYQNAKDDAALKKTWYNFDHVNFKLGSSTALEAGSEGQLQNLVAILKAYPDAKIKIGGYTDKTGDETKNLKLSADRANYIKSWLEKQGVGSQVTGADGYGSQFATVDAKASDAERAIDRKMSVRFTK</sequence>
<dbReference type="Pfam" id="PF00691">
    <property type="entry name" value="OmpA"/>
    <property type="match status" value="1"/>
</dbReference>
<dbReference type="OrthoDB" id="9782229at2"/>
<evidence type="ECO:0000313" key="3">
    <source>
        <dbReference type="EMBL" id="SIS97789.1"/>
    </source>
</evidence>
<dbReference type="SUPFAM" id="SSF103088">
    <property type="entry name" value="OmpA-like"/>
    <property type="match status" value="1"/>
</dbReference>
<organism evidence="3 4">
    <name type="scientific">Chryseobacterium gambrini</name>
    <dbReference type="NCBI Taxonomy" id="373672"/>
    <lineage>
        <taxon>Bacteria</taxon>
        <taxon>Pseudomonadati</taxon>
        <taxon>Bacteroidota</taxon>
        <taxon>Flavobacteriia</taxon>
        <taxon>Flavobacteriales</taxon>
        <taxon>Weeksellaceae</taxon>
        <taxon>Chryseobacterium group</taxon>
        <taxon>Chryseobacterium</taxon>
    </lineage>
</organism>
<dbReference type="PROSITE" id="PS51123">
    <property type="entry name" value="OMPA_2"/>
    <property type="match status" value="1"/>
</dbReference>
<reference evidence="3 4" key="1">
    <citation type="submission" date="2017-01" db="EMBL/GenBank/DDBJ databases">
        <authorList>
            <person name="Mah S.A."/>
            <person name="Swanson W.J."/>
            <person name="Moy G.W."/>
            <person name="Vacquier V.D."/>
        </authorList>
    </citation>
    <scope>NUCLEOTIDE SEQUENCE [LARGE SCALE GENOMIC DNA]</scope>
    <source>
        <strain evidence="3 4">DSM 18014</strain>
    </source>
</reference>
<dbReference type="GO" id="GO:0016020">
    <property type="term" value="C:membrane"/>
    <property type="evidence" value="ECO:0007669"/>
    <property type="project" value="UniProtKB-UniRule"/>
</dbReference>
<accession>A0A1N7NHX7</accession>
<dbReference type="CDD" id="cd07185">
    <property type="entry name" value="OmpA_C-like"/>
    <property type="match status" value="1"/>
</dbReference>
<dbReference type="STRING" id="373672.SAMN05421785_104279"/>
<keyword evidence="1" id="KW-0472">Membrane</keyword>
<evidence type="ECO:0000259" key="2">
    <source>
        <dbReference type="PROSITE" id="PS51123"/>
    </source>
</evidence>
<dbReference type="RefSeq" id="WP_076392466.1">
    <property type="nucleotide sequence ID" value="NZ_FTOV01000004.1"/>
</dbReference>
<dbReference type="Pfam" id="PF06078">
    <property type="entry name" value="DUF937"/>
    <property type="match status" value="1"/>
</dbReference>
<gene>
    <name evidence="3" type="ORF">SAMN05421785_104279</name>
</gene>
<dbReference type="AlphaFoldDB" id="A0A1N7NHX7"/>
<name>A0A1N7NHX7_9FLAO</name>
<evidence type="ECO:0000313" key="4">
    <source>
        <dbReference type="Proteomes" id="UP000185781"/>
    </source>
</evidence>
<feature type="domain" description="OmpA-like" evidence="2">
    <location>
        <begin position="319"/>
        <end position="436"/>
    </location>
</feature>
<dbReference type="EMBL" id="FTOV01000004">
    <property type="protein sequence ID" value="SIS97789.1"/>
    <property type="molecule type" value="Genomic_DNA"/>
</dbReference>
<dbReference type="PANTHER" id="PTHR30329:SF21">
    <property type="entry name" value="LIPOPROTEIN YIAD-RELATED"/>
    <property type="match status" value="1"/>
</dbReference>
<dbReference type="Gene3D" id="3.30.1330.60">
    <property type="entry name" value="OmpA-like domain"/>
    <property type="match status" value="1"/>
</dbReference>
<protein>
    <submittedName>
        <fullName evidence="3">OmpA family protein</fullName>
    </submittedName>
</protein>
<proteinExistence type="predicted"/>
<dbReference type="Proteomes" id="UP000185781">
    <property type="component" value="Unassembled WGS sequence"/>
</dbReference>
<dbReference type="InterPro" id="IPR006665">
    <property type="entry name" value="OmpA-like"/>
</dbReference>
<dbReference type="InterPro" id="IPR009282">
    <property type="entry name" value="DUF937"/>
</dbReference>